<gene>
    <name evidence="3" type="ORF">EDC38_2148</name>
</gene>
<reference evidence="3 4" key="1">
    <citation type="submission" date="2018-11" db="EMBL/GenBank/DDBJ databases">
        <title>Genomic Encyclopedia of Type Strains, Phase IV (KMG-IV): sequencing the most valuable type-strain genomes for metagenomic binning, comparative biology and taxonomic classification.</title>
        <authorList>
            <person name="Goeker M."/>
        </authorList>
    </citation>
    <scope>NUCLEOTIDE SEQUENCE [LARGE SCALE GENOMIC DNA]</scope>
    <source>
        <strain evidence="3 4">DSM 16974</strain>
    </source>
</reference>
<feature type="region of interest" description="Disordered" evidence="1">
    <location>
        <begin position="75"/>
        <end position="100"/>
    </location>
</feature>
<accession>A0A3N1NP60</accession>
<feature type="signal peptide" evidence="2">
    <location>
        <begin position="1"/>
        <end position="26"/>
    </location>
</feature>
<name>A0A3N1NP60_9GAMM</name>
<keyword evidence="2" id="KW-0732">Signal</keyword>
<protein>
    <submittedName>
        <fullName evidence="3">Uncharacterized protein</fullName>
    </submittedName>
</protein>
<sequence>MVNRSLFTLLLALFLSASLSAPVVVADWGYENGKAFADVALDSAGLSASSYDTDADDGSSAVFLWPVAALQSGVGESLPPSPFLLRTSERPPARASPVRL</sequence>
<organism evidence="3 4">
    <name type="scientific">Marinimicrobium koreense</name>
    <dbReference type="NCBI Taxonomy" id="306545"/>
    <lineage>
        <taxon>Bacteria</taxon>
        <taxon>Pseudomonadati</taxon>
        <taxon>Pseudomonadota</taxon>
        <taxon>Gammaproteobacteria</taxon>
        <taxon>Cellvibrionales</taxon>
        <taxon>Cellvibrionaceae</taxon>
        <taxon>Marinimicrobium</taxon>
    </lineage>
</organism>
<comment type="caution">
    <text evidence="3">The sequence shown here is derived from an EMBL/GenBank/DDBJ whole genome shotgun (WGS) entry which is preliminary data.</text>
</comment>
<evidence type="ECO:0000256" key="1">
    <source>
        <dbReference type="SAM" id="MobiDB-lite"/>
    </source>
</evidence>
<dbReference type="AlphaFoldDB" id="A0A3N1NP60"/>
<evidence type="ECO:0000313" key="3">
    <source>
        <dbReference type="EMBL" id="ROQ21524.1"/>
    </source>
</evidence>
<evidence type="ECO:0000313" key="4">
    <source>
        <dbReference type="Proteomes" id="UP000273643"/>
    </source>
</evidence>
<evidence type="ECO:0000256" key="2">
    <source>
        <dbReference type="SAM" id="SignalP"/>
    </source>
</evidence>
<proteinExistence type="predicted"/>
<feature type="chain" id="PRO_5018295561" evidence="2">
    <location>
        <begin position="27"/>
        <end position="100"/>
    </location>
</feature>
<dbReference type="EMBL" id="RJUK01000001">
    <property type="protein sequence ID" value="ROQ21524.1"/>
    <property type="molecule type" value="Genomic_DNA"/>
</dbReference>
<dbReference type="Proteomes" id="UP000273643">
    <property type="component" value="Unassembled WGS sequence"/>
</dbReference>
<keyword evidence="4" id="KW-1185">Reference proteome</keyword>
<dbReference type="RefSeq" id="WP_123638504.1">
    <property type="nucleotide sequence ID" value="NZ_JBHYFO010000005.1"/>
</dbReference>